<protein>
    <submittedName>
        <fullName evidence="1">Uncharacterized protein</fullName>
    </submittedName>
</protein>
<reference evidence="1 2" key="2">
    <citation type="journal article" date="2022" name="Mol. Ecol. Resour.">
        <title>The genomes of chicory, endive, great burdock and yacon provide insights into Asteraceae paleo-polyploidization history and plant inulin production.</title>
        <authorList>
            <person name="Fan W."/>
            <person name="Wang S."/>
            <person name="Wang H."/>
            <person name="Wang A."/>
            <person name="Jiang F."/>
            <person name="Liu H."/>
            <person name="Zhao H."/>
            <person name="Xu D."/>
            <person name="Zhang Y."/>
        </authorList>
    </citation>
    <scope>NUCLEOTIDE SEQUENCE [LARGE SCALE GENOMIC DNA]</scope>
    <source>
        <strain evidence="2">cv. Yunnan</strain>
        <tissue evidence="1">Leaves</tissue>
    </source>
</reference>
<evidence type="ECO:0000313" key="2">
    <source>
        <dbReference type="Proteomes" id="UP001056120"/>
    </source>
</evidence>
<dbReference type="Proteomes" id="UP001056120">
    <property type="component" value="Linkage Group LG24"/>
</dbReference>
<dbReference type="EMBL" id="CM042041">
    <property type="protein sequence ID" value="KAI3712770.1"/>
    <property type="molecule type" value="Genomic_DNA"/>
</dbReference>
<name>A0ACB9ASZ8_9ASTR</name>
<organism evidence="1 2">
    <name type="scientific">Smallanthus sonchifolius</name>
    <dbReference type="NCBI Taxonomy" id="185202"/>
    <lineage>
        <taxon>Eukaryota</taxon>
        <taxon>Viridiplantae</taxon>
        <taxon>Streptophyta</taxon>
        <taxon>Embryophyta</taxon>
        <taxon>Tracheophyta</taxon>
        <taxon>Spermatophyta</taxon>
        <taxon>Magnoliopsida</taxon>
        <taxon>eudicotyledons</taxon>
        <taxon>Gunneridae</taxon>
        <taxon>Pentapetalae</taxon>
        <taxon>asterids</taxon>
        <taxon>campanulids</taxon>
        <taxon>Asterales</taxon>
        <taxon>Asteraceae</taxon>
        <taxon>Asteroideae</taxon>
        <taxon>Heliantheae alliance</taxon>
        <taxon>Millerieae</taxon>
        <taxon>Smallanthus</taxon>
    </lineage>
</organism>
<evidence type="ECO:0000313" key="1">
    <source>
        <dbReference type="EMBL" id="KAI3712770.1"/>
    </source>
</evidence>
<sequence length="80" mass="9396">MASQHCQLLFIVKQFLRVSGFVDGLELKLKQLRRCLNCTDRNHFESSSIHPLRSLKLRVQVFEIVIQLIFNLIYHDTLAI</sequence>
<accession>A0ACB9ASZ8</accession>
<reference evidence="2" key="1">
    <citation type="journal article" date="2022" name="Mol. Ecol. Resour.">
        <title>The genomes of chicory, endive, great burdock and yacon provide insights into Asteraceae palaeo-polyploidization history and plant inulin production.</title>
        <authorList>
            <person name="Fan W."/>
            <person name="Wang S."/>
            <person name="Wang H."/>
            <person name="Wang A."/>
            <person name="Jiang F."/>
            <person name="Liu H."/>
            <person name="Zhao H."/>
            <person name="Xu D."/>
            <person name="Zhang Y."/>
        </authorList>
    </citation>
    <scope>NUCLEOTIDE SEQUENCE [LARGE SCALE GENOMIC DNA]</scope>
    <source>
        <strain evidence="2">cv. Yunnan</strain>
    </source>
</reference>
<comment type="caution">
    <text evidence="1">The sequence shown here is derived from an EMBL/GenBank/DDBJ whole genome shotgun (WGS) entry which is preliminary data.</text>
</comment>
<keyword evidence="2" id="KW-1185">Reference proteome</keyword>
<proteinExistence type="predicted"/>
<gene>
    <name evidence="1" type="ORF">L1987_71335</name>
</gene>